<sequence length="426" mass="49511">MVDAPVESLPTELRILILQRCLDLSTLRSIVHASPVYHQTYLSIRHDLLLAMLDRNYDGLVDISDAITAIRSRGLYACFPSNKEKILALLDCRRRSEEICRLRLPSAPDAPQQPKDVDEILALLKLHEIAMYFLNDYSHHPVRPKWIDPTKWEEEILPLKLSKIEKIRFLRALYRHQILANIFGPRDNPVNESPRWGELNTWLDEKIFAHEEAWGVFLGTLDPWEIGELGCVWEYLRDKYRAPYNEIAQDMQQYPTKSGSVTIPDPPRGNLALDGDDLHADDESIEALAAIGPVFCFKFLHQATYRGRRDMVLANYHRTVYCLPNMHVMASEALPLLYPADRFNFGYDYQGFRDLVATLPPWQQPNIAFQWYFVGIIEEEDGCAVFETYYDLKTPHIERWAYAIWDEKRLIEWNAPQNYDDAIDAS</sequence>
<organism evidence="1 2">
    <name type="scientific">Aspergillus nanangensis</name>
    <dbReference type="NCBI Taxonomy" id="2582783"/>
    <lineage>
        <taxon>Eukaryota</taxon>
        <taxon>Fungi</taxon>
        <taxon>Dikarya</taxon>
        <taxon>Ascomycota</taxon>
        <taxon>Pezizomycotina</taxon>
        <taxon>Eurotiomycetes</taxon>
        <taxon>Eurotiomycetidae</taxon>
        <taxon>Eurotiales</taxon>
        <taxon>Aspergillaceae</taxon>
        <taxon>Aspergillus</taxon>
        <taxon>Aspergillus subgen. Circumdati</taxon>
    </lineage>
</organism>
<comment type="caution">
    <text evidence="1">The sequence shown here is derived from an EMBL/GenBank/DDBJ whole genome shotgun (WGS) entry which is preliminary data.</text>
</comment>
<reference evidence="1" key="2">
    <citation type="submission" date="2020-02" db="EMBL/GenBank/DDBJ databases">
        <authorList>
            <person name="Gilchrist C.L.M."/>
            <person name="Chooi Y.-H."/>
        </authorList>
    </citation>
    <scope>NUCLEOTIDE SEQUENCE</scope>
    <source>
        <strain evidence="1">MST-FP2251</strain>
    </source>
</reference>
<evidence type="ECO:0000313" key="1">
    <source>
        <dbReference type="EMBL" id="KAF9889606.1"/>
    </source>
</evidence>
<dbReference type="EMBL" id="VCAU01000034">
    <property type="protein sequence ID" value="KAF9889606.1"/>
    <property type="molecule type" value="Genomic_DNA"/>
</dbReference>
<proteinExistence type="predicted"/>
<gene>
    <name evidence="1" type="ORF">FE257_007114</name>
</gene>
<reference evidence="1" key="1">
    <citation type="journal article" date="2019" name="Beilstein J. Org. Chem.">
        <title>Nanangenines: drimane sesquiterpenoids as the dominant metabolite cohort of a novel Australian fungus, Aspergillus nanangensis.</title>
        <authorList>
            <person name="Lacey H.J."/>
            <person name="Gilchrist C.L.M."/>
            <person name="Crombie A."/>
            <person name="Kalaitzis J.A."/>
            <person name="Vuong D."/>
            <person name="Rutledge P.J."/>
            <person name="Turner P."/>
            <person name="Pitt J.I."/>
            <person name="Lacey E."/>
            <person name="Chooi Y.H."/>
            <person name="Piggott A.M."/>
        </authorList>
    </citation>
    <scope>NUCLEOTIDE SEQUENCE</scope>
    <source>
        <strain evidence="1">MST-FP2251</strain>
    </source>
</reference>
<dbReference type="AlphaFoldDB" id="A0AAD4CN95"/>
<protein>
    <recommendedName>
        <fullName evidence="3">F-box domain-containing protein</fullName>
    </recommendedName>
</protein>
<evidence type="ECO:0000313" key="2">
    <source>
        <dbReference type="Proteomes" id="UP001194746"/>
    </source>
</evidence>
<dbReference type="Proteomes" id="UP001194746">
    <property type="component" value="Unassembled WGS sequence"/>
</dbReference>
<accession>A0AAD4CN95</accession>
<keyword evidence="2" id="KW-1185">Reference proteome</keyword>
<name>A0AAD4CN95_ASPNN</name>
<evidence type="ECO:0008006" key="3">
    <source>
        <dbReference type="Google" id="ProtNLM"/>
    </source>
</evidence>